<protein>
    <recommendedName>
        <fullName evidence="3">Transposase</fullName>
    </recommendedName>
</protein>
<evidence type="ECO:0000313" key="2">
    <source>
        <dbReference type="Proteomes" id="UP001185927"/>
    </source>
</evidence>
<dbReference type="Proteomes" id="UP001185927">
    <property type="component" value="Unassembled WGS sequence"/>
</dbReference>
<reference evidence="1 2" key="1">
    <citation type="submission" date="2023-10" db="EMBL/GenBank/DDBJ databases">
        <title>Development of a sustainable strategy for remediation of hydrocarbon-contaminated territories based on the waste exchange concept.</title>
        <authorList>
            <person name="Krivoruchko A."/>
        </authorList>
    </citation>
    <scope>NUCLEOTIDE SEQUENCE [LARGE SCALE GENOMIC DNA]</scope>
    <source>
        <strain evidence="1 2">IEGM 1203</strain>
    </source>
</reference>
<evidence type="ECO:0000313" key="1">
    <source>
        <dbReference type="EMBL" id="MDV6271443.1"/>
    </source>
</evidence>
<proteinExistence type="predicted"/>
<name>A0ABU4C510_RHOGO</name>
<accession>A0ABU4C510</accession>
<evidence type="ECO:0008006" key="3">
    <source>
        <dbReference type="Google" id="ProtNLM"/>
    </source>
</evidence>
<dbReference type="EMBL" id="JAWLKB010000046">
    <property type="protein sequence ID" value="MDV6271443.1"/>
    <property type="molecule type" value="Genomic_DNA"/>
</dbReference>
<keyword evidence="2" id="KW-1185">Reference proteome</keyword>
<sequence>MAITFRADDADGKVNRTDELKRHLSNHLWRIMIADEQRQHTHRTSPNAMAA</sequence>
<organism evidence="1 2">
    <name type="scientific">Rhodococcus globerulus</name>
    <dbReference type="NCBI Taxonomy" id="33008"/>
    <lineage>
        <taxon>Bacteria</taxon>
        <taxon>Bacillati</taxon>
        <taxon>Actinomycetota</taxon>
        <taxon>Actinomycetes</taxon>
        <taxon>Mycobacteriales</taxon>
        <taxon>Nocardiaceae</taxon>
        <taxon>Rhodococcus</taxon>
    </lineage>
</organism>
<comment type="caution">
    <text evidence="1">The sequence shown here is derived from an EMBL/GenBank/DDBJ whole genome shotgun (WGS) entry which is preliminary data.</text>
</comment>
<dbReference type="RefSeq" id="WP_317545894.1">
    <property type="nucleotide sequence ID" value="NZ_JAWLKB010000046.1"/>
</dbReference>
<gene>
    <name evidence="1" type="ORF">R3Q16_33055</name>
</gene>